<dbReference type="SUPFAM" id="SSF53474">
    <property type="entry name" value="alpha/beta-Hydrolases"/>
    <property type="match status" value="1"/>
</dbReference>
<dbReference type="RefSeq" id="WP_162005580.1">
    <property type="nucleotide sequence ID" value="NZ_BKZW01000003.1"/>
</dbReference>
<comment type="caution">
    <text evidence="2">The sequence shown here is derived from an EMBL/GenBank/DDBJ whole genome shotgun (WGS) entry which is preliminary data.</text>
</comment>
<accession>A0A5J4KWJ7</accession>
<dbReference type="Pfam" id="PF00561">
    <property type="entry name" value="Abhydrolase_1"/>
    <property type="match status" value="1"/>
</dbReference>
<keyword evidence="3" id="KW-1185">Reference proteome</keyword>
<dbReference type="Proteomes" id="UP000326912">
    <property type="component" value="Unassembled WGS sequence"/>
</dbReference>
<proteinExistence type="predicted"/>
<reference evidence="2 3" key="1">
    <citation type="submission" date="2019-10" db="EMBL/GenBank/DDBJ databases">
        <title>Dictyobacter vulcani sp. nov., within the class Ktedonobacteria, isolated from soil of volcanic Mt. Zao.</title>
        <authorList>
            <person name="Zheng Y."/>
            <person name="Wang C.M."/>
            <person name="Sakai Y."/>
            <person name="Abe K."/>
            <person name="Yokota A."/>
            <person name="Yabe S."/>
        </authorList>
    </citation>
    <scope>NUCLEOTIDE SEQUENCE [LARGE SCALE GENOMIC DNA]</scope>
    <source>
        <strain evidence="2 3">W12</strain>
    </source>
</reference>
<dbReference type="InterPro" id="IPR050228">
    <property type="entry name" value="Carboxylesterase_BioH"/>
</dbReference>
<dbReference type="PRINTS" id="PR00111">
    <property type="entry name" value="ABHYDROLASE"/>
</dbReference>
<evidence type="ECO:0000259" key="1">
    <source>
        <dbReference type="Pfam" id="PF00561"/>
    </source>
</evidence>
<evidence type="ECO:0000313" key="3">
    <source>
        <dbReference type="Proteomes" id="UP000326912"/>
    </source>
</evidence>
<dbReference type="PANTHER" id="PTHR43194:SF2">
    <property type="entry name" value="PEROXISOMAL MEMBRANE PROTEIN LPX1"/>
    <property type="match status" value="1"/>
</dbReference>
<dbReference type="AlphaFoldDB" id="A0A5J4KWJ7"/>
<organism evidence="2 3">
    <name type="scientific">Dictyobacter vulcani</name>
    <dbReference type="NCBI Taxonomy" id="2607529"/>
    <lineage>
        <taxon>Bacteria</taxon>
        <taxon>Bacillati</taxon>
        <taxon>Chloroflexota</taxon>
        <taxon>Ktedonobacteria</taxon>
        <taxon>Ktedonobacterales</taxon>
        <taxon>Dictyobacteraceae</taxon>
        <taxon>Dictyobacter</taxon>
    </lineage>
</organism>
<dbReference type="InterPro" id="IPR000073">
    <property type="entry name" value="AB_hydrolase_1"/>
</dbReference>
<name>A0A5J4KWJ7_9CHLR</name>
<dbReference type="InterPro" id="IPR029058">
    <property type="entry name" value="AB_hydrolase_fold"/>
</dbReference>
<gene>
    <name evidence="2" type="ORF">KDW_50130</name>
</gene>
<feature type="domain" description="AB hydrolase-1" evidence="1">
    <location>
        <begin position="27"/>
        <end position="131"/>
    </location>
</feature>
<dbReference type="PANTHER" id="PTHR43194">
    <property type="entry name" value="HYDROLASE ALPHA/BETA FOLD FAMILY"/>
    <property type="match status" value="1"/>
</dbReference>
<dbReference type="Gene3D" id="3.40.50.1820">
    <property type="entry name" value="alpha/beta hydrolase"/>
    <property type="match status" value="1"/>
</dbReference>
<protein>
    <recommendedName>
        <fullName evidence="1">AB hydrolase-1 domain-containing protein</fullName>
    </recommendedName>
</protein>
<sequence>MTQWHENIIMANGIHIHYYQAGDLSKPTIILLHGLTDSGLCWTHVARALEQDYAVIMPDARGHGSSDGVASGFSNEILADDVAGLIQALQLEKPILLGHSMGGMTALTAAVRYPELLRAILLEDPSIIDRSPQQAGSAARSTQMVKWLTDLKAMSRDELLARVRRENPTWPQEEYGPWADAKVAVDLAVCQSIGVIQRYWRDLNAHITCPVLLITGDVERGVRVTPETAHEVLRYWPAGEVVHIAGTGHNIRRDNYPDFMQAVQTFLHKVS</sequence>
<dbReference type="EMBL" id="BKZW01000003">
    <property type="protein sequence ID" value="GER90851.1"/>
    <property type="molecule type" value="Genomic_DNA"/>
</dbReference>
<evidence type="ECO:0000313" key="2">
    <source>
        <dbReference type="EMBL" id="GER90851.1"/>
    </source>
</evidence>